<reference evidence="1 2" key="1">
    <citation type="journal article" date="2016" name="Genome Announc.">
        <title>Complete Genome Sequence of Thiostrepton-Producing Streptomyces laurentii ATCC 31255.</title>
        <authorList>
            <person name="Doi K."/>
            <person name="Fujino Y."/>
            <person name="Nagayoshi Y."/>
            <person name="Ohshima T."/>
            <person name="Ogata S."/>
        </authorList>
    </citation>
    <scope>NUCLEOTIDE SEQUENCE [LARGE SCALE GENOMIC DNA]</scope>
    <source>
        <strain evidence="1 2">ATCC 31255</strain>
    </source>
</reference>
<dbReference type="AlphaFoldDB" id="A0A160P9J9"/>
<protein>
    <submittedName>
        <fullName evidence="1">Uncharacterized protein</fullName>
    </submittedName>
</protein>
<name>A0A160P9J9_STRLU</name>
<dbReference type="Proteomes" id="UP000217676">
    <property type="component" value="Chromosome"/>
</dbReference>
<proteinExistence type="predicted"/>
<dbReference type="KEGG" id="slau:SLA_7135"/>
<evidence type="ECO:0000313" key="1">
    <source>
        <dbReference type="EMBL" id="BAU88001.1"/>
    </source>
</evidence>
<evidence type="ECO:0000313" key="2">
    <source>
        <dbReference type="Proteomes" id="UP000217676"/>
    </source>
</evidence>
<dbReference type="EMBL" id="AP017424">
    <property type="protein sequence ID" value="BAU88001.1"/>
    <property type="molecule type" value="Genomic_DNA"/>
</dbReference>
<keyword evidence="2" id="KW-1185">Reference proteome</keyword>
<organism evidence="1 2">
    <name type="scientific">Streptomyces laurentii</name>
    <dbReference type="NCBI Taxonomy" id="39478"/>
    <lineage>
        <taxon>Bacteria</taxon>
        <taxon>Bacillati</taxon>
        <taxon>Actinomycetota</taxon>
        <taxon>Actinomycetes</taxon>
        <taxon>Kitasatosporales</taxon>
        <taxon>Streptomycetaceae</taxon>
        <taxon>Streptomyces</taxon>
    </lineage>
</organism>
<sequence>MPRPSPTTVPAPDPAEPLVRLARFLRQADTAVSSWERYTIEHTDLDGWPFDQDVYDAREAEKDRALWRAFAPVRDAAADLLNAAGTAVAERAWKTGQSRWTWQLDHLREALDRITAAQDTFLQFLTDEPHATEEAVQAAAAARHARASEALSDWLHHGRSVLEVHAATVRAGQPGIRLAASVPRAATPAPAGPARRR</sequence>
<gene>
    <name evidence="1" type="ORF">SLA_7135</name>
</gene>
<accession>A0A160P9J9</accession>